<keyword evidence="1" id="KW-0560">Oxidoreductase</keyword>
<comment type="catalytic activity">
    <reaction evidence="2">
        <text>D-mannitol 1-phosphate + NAD(+) = beta-D-fructose 6-phosphate + NADH + H(+)</text>
        <dbReference type="Rhea" id="RHEA:19661"/>
        <dbReference type="ChEBI" id="CHEBI:15378"/>
        <dbReference type="ChEBI" id="CHEBI:57540"/>
        <dbReference type="ChEBI" id="CHEBI:57634"/>
        <dbReference type="ChEBI" id="CHEBI:57945"/>
        <dbReference type="ChEBI" id="CHEBI:61381"/>
        <dbReference type="EC" id="1.1.1.17"/>
    </reaction>
</comment>
<evidence type="ECO:0008006" key="7">
    <source>
        <dbReference type="Google" id="ProtNLM"/>
    </source>
</evidence>
<dbReference type="InterPro" id="IPR008927">
    <property type="entry name" value="6-PGluconate_DH-like_C_sf"/>
</dbReference>
<sequence>MTVLSRDADICAKGGLERRNVRIVHLGLGAFFRAHQAWYTSEVDPEGAWGISAYTGRSPRAAEELSAQDCLYTLIVRGAEGDDAQVMSVISEAHAASDLEGLCADLRSPDVSLVTLTVTEAGYGTDAKGSLDRSNSAVQADVKALAQVGEGSGAGEGESDACLPQLETALARLVFGLEARRRAGTGAITIVPCDNLPGNGPLTRGVIDEYAACLGAEAAAWIKENVSVTSTSIDRITPKATDDDREAAEKLTGFEDASPVVTEPFASWIIEGEFVGDRPEWEKAGAIFTDDLEPYENRKLWLLNGAHTLLANAAVNRGYETVAEAIGDSEVRAEVEALWDEASRYLPDFVEAGAYREALLERFENPHIKHLLSQIGNDSLAKLRIRILPIALKELEAGRGAKGAVPAIAGWIRRQRDGVASPDAQQSAIDEAVAKAGDARVERALLELLEPELLEYPDFVDRVLRSV</sequence>
<dbReference type="PANTHER" id="PTHR43362:SF1">
    <property type="entry name" value="MANNITOL DEHYDROGENASE 2-RELATED"/>
    <property type="match status" value="1"/>
</dbReference>
<organism evidence="5 6">
    <name type="scientific">Dermabacter vaginalis</name>
    <dbReference type="NCBI Taxonomy" id="1630135"/>
    <lineage>
        <taxon>Bacteria</taxon>
        <taxon>Bacillati</taxon>
        <taxon>Actinomycetota</taxon>
        <taxon>Actinomycetes</taxon>
        <taxon>Micrococcales</taxon>
        <taxon>Dermabacteraceae</taxon>
        <taxon>Dermabacter</taxon>
    </lineage>
</organism>
<dbReference type="InterPro" id="IPR013118">
    <property type="entry name" value="Mannitol_DH_C"/>
</dbReference>
<reference evidence="5 6" key="1">
    <citation type="submission" date="2015-06" db="EMBL/GenBank/DDBJ databases">
        <title>Investigation of pathophysiology for high-risk pregnancy and development of treatment modality based on it.</title>
        <authorList>
            <person name="Kim B.-C."/>
            <person name="Lim S."/>
        </authorList>
    </citation>
    <scope>NUCLEOTIDE SEQUENCE [LARGE SCALE GENOMIC DNA]</scope>
    <source>
        <strain evidence="5 6">AD1-86</strain>
    </source>
</reference>
<dbReference type="Pfam" id="PF08125">
    <property type="entry name" value="Mannitol_dh_C"/>
    <property type="match status" value="1"/>
</dbReference>
<dbReference type="AlphaFoldDB" id="A0A1B0ZG19"/>
<dbReference type="InterPro" id="IPR013131">
    <property type="entry name" value="Mannitol_DH_N"/>
</dbReference>
<feature type="domain" description="Mannitol dehydrogenase N-terminal" evidence="3">
    <location>
        <begin position="22"/>
        <end position="283"/>
    </location>
</feature>
<dbReference type="PATRIC" id="fig|1630135.4.peg.342"/>
<dbReference type="SUPFAM" id="SSF51735">
    <property type="entry name" value="NAD(P)-binding Rossmann-fold domains"/>
    <property type="match status" value="1"/>
</dbReference>
<accession>A0A1B0ZG19</accession>
<gene>
    <name evidence="5" type="ORF">DAD186_03390</name>
</gene>
<dbReference type="InterPro" id="IPR000669">
    <property type="entry name" value="Mannitol_DH"/>
</dbReference>
<dbReference type="InterPro" id="IPR050988">
    <property type="entry name" value="Mannitol_DH/Oxidoreductase"/>
</dbReference>
<dbReference type="InterPro" id="IPR036291">
    <property type="entry name" value="NAD(P)-bd_dom_sf"/>
</dbReference>
<evidence type="ECO:0000256" key="1">
    <source>
        <dbReference type="ARBA" id="ARBA00023002"/>
    </source>
</evidence>
<dbReference type="PRINTS" id="PR00084">
    <property type="entry name" value="MTLDHDRGNASE"/>
</dbReference>
<name>A0A1B0ZG19_9MICO</name>
<proteinExistence type="predicted"/>
<dbReference type="EMBL" id="CP012117">
    <property type="protein sequence ID" value="ANP26896.1"/>
    <property type="molecule type" value="Genomic_DNA"/>
</dbReference>
<evidence type="ECO:0000259" key="3">
    <source>
        <dbReference type="Pfam" id="PF01232"/>
    </source>
</evidence>
<dbReference type="SUPFAM" id="SSF48179">
    <property type="entry name" value="6-phosphogluconate dehydrogenase C-terminal domain-like"/>
    <property type="match status" value="1"/>
</dbReference>
<dbReference type="Proteomes" id="UP000092596">
    <property type="component" value="Chromosome"/>
</dbReference>
<evidence type="ECO:0000313" key="6">
    <source>
        <dbReference type="Proteomes" id="UP000092596"/>
    </source>
</evidence>
<dbReference type="PANTHER" id="PTHR43362">
    <property type="entry name" value="MANNITOL DEHYDROGENASE DSF1-RELATED"/>
    <property type="match status" value="1"/>
</dbReference>
<feature type="domain" description="Mannitol dehydrogenase C-terminal" evidence="4">
    <location>
        <begin position="291"/>
        <end position="431"/>
    </location>
</feature>
<dbReference type="RefSeq" id="WP_065247239.1">
    <property type="nucleotide sequence ID" value="NZ_CP012117.1"/>
</dbReference>
<dbReference type="InterPro" id="IPR013328">
    <property type="entry name" value="6PGD_dom2"/>
</dbReference>
<evidence type="ECO:0000256" key="2">
    <source>
        <dbReference type="ARBA" id="ARBA00048615"/>
    </source>
</evidence>
<dbReference type="Gene3D" id="3.40.50.720">
    <property type="entry name" value="NAD(P)-binding Rossmann-like Domain"/>
    <property type="match status" value="1"/>
</dbReference>
<evidence type="ECO:0000313" key="5">
    <source>
        <dbReference type="EMBL" id="ANP26896.1"/>
    </source>
</evidence>
<dbReference type="Gene3D" id="1.10.1040.10">
    <property type="entry name" value="N-(1-d-carboxylethyl)-l-norvaline Dehydrogenase, domain 2"/>
    <property type="match status" value="1"/>
</dbReference>
<dbReference type="STRING" id="1630135.DAD186_03390"/>
<protein>
    <recommendedName>
        <fullName evidence="7">Mannitol dehydrogenase family protein</fullName>
    </recommendedName>
</protein>
<dbReference type="GO" id="GO:0008926">
    <property type="term" value="F:mannitol-1-phosphate 5-dehydrogenase activity"/>
    <property type="evidence" value="ECO:0007669"/>
    <property type="project" value="UniProtKB-EC"/>
</dbReference>
<dbReference type="Pfam" id="PF01232">
    <property type="entry name" value="Mannitol_dh"/>
    <property type="match status" value="1"/>
</dbReference>
<dbReference type="KEGG" id="dva:DAD186_03390"/>
<evidence type="ECO:0000259" key="4">
    <source>
        <dbReference type="Pfam" id="PF08125"/>
    </source>
</evidence>